<evidence type="ECO:0000313" key="2">
    <source>
        <dbReference type="Proteomes" id="UP000234681"/>
    </source>
</evidence>
<proteinExistence type="predicted"/>
<dbReference type="AlphaFoldDB" id="A6J574"/>
<sequence>MPFLLHPELMEISAEGLRCEPSVSAPGAMSVDCCNGFPLCWTPTRLESRAKQTCPSLKLLWLWWFITAIER</sequence>
<organism evidence="1 2">
    <name type="scientific">Rattus norvegicus</name>
    <name type="common">Rat</name>
    <dbReference type="NCBI Taxonomy" id="10116"/>
    <lineage>
        <taxon>Eukaryota</taxon>
        <taxon>Metazoa</taxon>
        <taxon>Chordata</taxon>
        <taxon>Craniata</taxon>
        <taxon>Vertebrata</taxon>
        <taxon>Euteleostomi</taxon>
        <taxon>Mammalia</taxon>
        <taxon>Eutheria</taxon>
        <taxon>Euarchontoglires</taxon>
        <taxon>Glires</taxon>
        <taxon>Rodentia</taxon>
        <taxon>Myomorpha</taxon>
        <taxon>Muroidea</taxon>
        <taxon>Muridae</taxon>
        <taxon>Murinae</taxon>
        <taxon>Rattus</taxon>
    </lineage>
</organism>
<reference evidence="2" key="1">
    <citation type="submission" date="2005-09" db="EMBL/GenBank/DDBJ databases">
        <authorList>
            <person name="Mural R.J."/>
            <person name="Li P.W."/>
            <person name="Adams M.D."/>
            <person name="Amanatides P.G."/>
            <person name="Baden-Tillson H."/>
            <person name="Barnstead M."/>
            <person name="Chin S.H."/>
            <person name="Dew I."/>
            <person name="Evans C.A."/>
            <person name="Ferriera S."/>
            <person name="Flanigan M."/>
            <person name="Fosler C."/>
            <person name="Glodek A."/>
            <person name="Gu Z."/>
            <person name="Holt R.A."/>
            <person name="Jennings D."/>
            <person name="Kraft C.L."/>
            <person name="Lu F."/>
            <person name="Nguyen T."/>
            <person name="Nusskern D.R."/>
            <person name="Pfannkoch C.M."/>
            <person name="Sitter C."/>
            <person name="Sutton G.G."/>
            <person name="Venter J.C."/>
            <person name="Wang Z."/>
            <person name="Woodage T."/>
            <person name="Zheng X.H."/>
            <person name="Zhong F."/>
        </authorList>
    </citation>
    <scope>NUCLEOTIDE SEQUENCE [LARGE SCALE GENOMIC DNA]</scope>
    <source>
        <strain>BN</strain>
        <strain evidence="2">Sprague-Dawley</strain>
    </source>
</reference>
<dbReference type="EMBL" id="CH473975">
    <property type="protein sequence ID" value="EDL95747.1"/>
    <property type="molecule type" value="Genomic_DNA"/>
</dbReference>
<accession>A6J574</accession>
<dbReference type="Proteomes" id="UP000234681">
    <property type="component" value="Chromosome 8"/>
</dbReference>
<protein>
    <submittedName>
        <fullName evidence="1">RCG58422</fullName>
    </submittedName>
</protein>
<gene>
    <name evidence="1" type="ORF">rCG_58422</name>
</gene>
<evidence type="ECO:0000313" key="1">
    <source>
        <dbReference type="EMBL" id="EDL95747.1"/>
    </source>
</evidence>
<name>A6J574_RAT</name>